<sequence length="375" mass="41960">MFCSKKKLLPSCPNIITPDQIPSFFIPPKLSSLPDRGGHVGRWFQKKPSDVGSKFSPRTLVRSANCHVIQVEDVEQEIGSPKQKHGSSIADTIMGGPYLSESPHTRRRESLFHQMCPTHGPREPQMLSRSDPDCVLNWKAFSHDFRLLTLDSDTTSSTESSPYGSPLLNCSLDRRLRGQTSGNQPTFSPSLTVKTLTRASSLSTEETSSTDTSPNLPTKMDHEENPRSSMVHLVPPPIFHLDFICCQDHLTKETEVTLSKGGLIRLSAEYVKELGRLRVKLVNAENLYPVPQDPKAISCCVVMCLMPGKLQKQRSTVIRRSRNPIFNEDFYFEGVKKEELGQLRLRVKVVNRGNGVKRDTLLGNNEIQLSAILPL</sequence>
<reference evidence="3" key="1">
    <citation type="thesis" date="2020" institute="ProQuest LLC" country="789 East Eisenhower Parkway, Ann Arbor, MI, USA">
        <title>Comparative Genomics and Chromosome Evolution.</title>
        <authorList>
            <person name="Mudd A.B."/>
        </authorList>
    </citation>
    <scope>NUCLEOTIDE SEQUENCE</scope>
    <source>
        <strain evidence="3">1538</strain>
        <tissue evidence="3">Blood</tissue>
    </source>
</reference>
<gene>
    <name evidence="3" type="ORF">GDO54_004893</name>
</gene>
<protein>
    <recommendedName>
        <fullName evidence="2">C2 domain-containing protein</fullName>
    </recommendedName>
</protein>
<proteinExistence type="predicted"/>
<evidence type="ECO:0000256" key="1">
    <source>
        <dbReference type="SAM" id="MobiDB-lite"/>
    </source>
</evidence>
<feature type="compositionally biased region" description="Low complexity" evidence="1">
    <location>
        <begin position="195"/>
        <end position="213"/>
    </location>
</feature>
<dbReference type="PANTHER" id="PTHR46291">
    <property type="entry name" value="C2 DOMAIN-CONTAINING PROTEIN"/>
    <property type="match status" value="1"/>
</dbReference>
<dbReference type="CDD" id="cd00030">
    <property type="entry name" value="C2"/>
    <property type="match status" value="1"/>
</dbReference>
<evidence type="ECO:0000313" key="4">
    <source>
        <dbReference type="Proteomes" id="UP001181693"/>
    </source>
</evidence>
<dbReference type="Proteomes" id="UP001181693">
    <property type="component" value="Unassembled WGS sequence"/>
</dbReference>
<dbReference type="Pfam" id="PF00168">
    <property type="entry name" value="C2"/>
    <property type="match status" value="1"/>
</dbReference>
<dbReference type="AlphaFoldDB" id="A0AAV2ZK29"/>
<comment type="caution">
    <text evidence="3">The sequence shown here is derived from an EMBL/GenBank/DDBJ whole genome shotgun (WGS) entry which is preliminary data.</text>
</comment>
<dbReference type="PANTHER" id="PTHR46291:SF10">
    <property type="entry name" value="C2 CALCIUM-DEPENDENT DOMAIN-CONTAINING PROTEIN 4C-LIKE"/>
    <property type="match status" value="1"/>
</dbReference>
<dbReference type="PROSITE" id="PS50004">
    <property type="entry name" value="C2"/>
    <property type="match status" value="1"/>
</dbReference>
<dbReference type="Gene3D" id="2.60.40.150">
    <property type="entry name" value="C2 domain"/>
    <property type="match status" value="1"/>
</dbReference>
<feature type="compositionally biased region" description="Polar residues" evidence="1">
    <location>
        <begin position="178"/>
        <end position="194"/>
    </location>
</feature>
<feature type="domain" description="C2" evidence="2">
    <location>
        <begin position="260"/>
        <end position="375"/>
    </location>
</feature>
<dbReference type="InterPro" id="IPR000008">
    <property type="entry name" value="C2_dom"/>
</dbReference>
<name>A0AAV2ZK29_PYXAD</name>
<keyword evidence="4" id="KW-1185">Reference proteome</keyword>
<organism evidence="3 4">
    <name type="scientific">Pyxicephalus adspersus</name>
    <name type="common">African bullfrog</name>
    <dbReference type="NCBI Taxonomy" id="30357"/>
    <lineage>
        <taxon>Eukaryota</taxon>
        <taxon>Metazoa</taxon>
        <taxon>Chordata</taxon>
        <taxon>Craniata</taxon>
        <taxon>Vertebrata</taxon>
        <taxon>Euteleostomi</taxon>
        <taxon>Amphibia</taxon>
        <taxon>Batrachia</taxon>
        <taxon>Anura</taxon>
        <taxon>Neobatrachia</taxon>
        <taxon>Ranoidea</taxon>
        <taxon>Pyxicephalidae</taxon>
        <taxon>Pyxicephalinae</taxon>
        <taxon>Pyxicephalus</taxon>
    </lineage>
</organism>
<dbReference type="EMBL" id="DYDO01000013">
    <property type="protein sequence ID" value="DBA13863.1"/>
    <property type="molecule type" value="Genomic_DNA"/>
</dbReference>
<dbReference type="InterPro" id="IPR043549">
    <property type="entry name" value="C2C4C/C2C4D"/>
</dbReference>
<dbReference type="SUPFAM" id="SSF49562">
    <property type="entry name" value="C2 domain (Calcium/lipid-binding domain, CaLB)"/>
    <property type="match status" value="1"/>
</dbReference>
<accession>A0AAV2ZK29</accession>
<evidence type="ECO:0000259" key="2">
    <source>
        <dbReference type="PROSITE" id="PS50004"/>
    </source>
</evidence>
<evidence type="ECO:0000313" key="3">
    <source>
        <dbReference type="EMBL" id="DBA13863.1"/>
    </source>
</evidence>
<dbReference type="InterPro" id="IPR035892">
    <property type="entry name" value="C2_domain_sf"/>
</dbReference>
<feature type="region of interest" description="Disordered" evidence="1">
    <location>
        <begin position="176"/>
        <end position="228"/>
    </location>
</feature>
<dbReference type="SMART" id="SM00239">
    <property type="entry name" value="C2"/>
    <property type="match status" value="1"/>
</dbReference>